<sequence length="364" mass="37642">MERGKAGMDVRALVLCASRGTRLRPLTHTWAKASLPVAGRPIWQHIFSYLAAHGFDEIGVVVGPGQEELARSVKRWSPQRVTVILQAEPAGIAHAVAAARPFLADQPFLLYLGDNLTNADLGPALRRFRAEAPSALITLQRVADPRTFGVAVLDGGRVTAVAEKPAEPTSDLAIAGIYFFSPEVHAAIAGLTPSARGELEITDAIARLIAGGRIVLGHELSGWWVDAGTAAGLLAANARLLEALAPGVDPTAVLEGVEMEGPVVVGPSAVLRRVRLRGPAFVGPGCRLTDAEVGPATSVGAGAELEGVRVWNSILLPGSRLAGPGLCLADSVVGAGATVSASPEGPATLVVGDDAHLAIPPRPR</sequence>
<proteinExistence type="predicted"/>
<dbReference type="InterPro" id="IPR005908">
    <property type="entry name" value="G1P_thy_trans_l"/>
</dbReference>
<dbReference type="GO" id="GO:0016740">
    <property type="term" value="F:transferase activity"/>
    <property type="evidence" value="ECO:0007669"/>
    <property type="project" value="UniProtKB-KW"/>
</dbReference>
<evidence type="ECO:0000313" key="2">
    <source>
        <dbReference type="EMBL" id="BAD39762.1"/>
    </source>
</evidence>
<dbReference type="Proteomes" id="UP000000417">
    <property type="component" value="Chromosome"/>
</dbReference>
<dbReference type="STRING" id="292459.STH777"/>
<dbReference type="KEGG" id="sth:STH777"/>
<evidence type="ECO:0000313" key="3">
    <source>
        <dbReference type="Proteomes" id="UP000000417"/>
    </source>
</evidence>
<dbReference type="Gene3D" id="3.90.550.10">
    <property type="entry name" value="Spore Coat Polysaccharide Biosynthesis Protein SpsA, Chain A"/>
    <property type="match status" value="1"/>
</dbReference>
<dbReference type="Gene3D" id="2.160.10.10">
    <property type="entry name" value="Hexapeptide repeat proteins"/>
    <property type="match status" value="1"/>
</dbReference>
<dbReference type="PANTHER" id="PTHR42883">
    <property type="entry name" value="GLUCOSE-1-PHOSPHATE THYMIDYLTRANSFERASE"/>
    <property type="match status" value="1"/>
</dbReference>
<dbReference type="CDD" id="cd04189">
    <property type="entry name" value="G1P_TT_long"/>
    <property type="match status" value="1"/>
</dbReference>
<accession>Q67RD1</accession>
<dbReference type="eggNOG" id="COG0663">
    <property type="taxonomic scope" value="Bacteria"/>
</dbReference>
<dbReference type="InterPro" id="IPR029044">
    <property type="entry name" value="Nucleotide-diphossugar_trans"/>
</dbReference>
<reference evidence="2 3" key="1">
    <citation type="journal article" date="2004" name="Nucleic Acids Res.">
        <title>Genome sequence of Symbiobacterium thermophilum, an uncultivable bacterium that depends on microbial commensalism.</title>
        <authorList>
            <person name="Ueda K."/>
            <person name="Yamashita A."/>
            <person name="Ishikawa J."/>
            <person name="Shimada M."/>
            <person name="Watsuji T."/>
            <person name="Morimura K."/>
            <person name="Ikeda H."/>
            <person name="Hattori M."/>
            <person name="Beppu T."/>
        </authorList>
    </citation>
    <scope>NUCLEOTIDE SEQUENCE [LARGE SCALE GENOMIC DNA]</scope>
    <source>
        <strain evidence="3">T / IAM 14863</strain>
    </source>
</reference>
<organism evidence="2 3">
    <name type="scientific">Symbiobacterium thermophilum (strain DSM 24528 / JCM 14929 / IAM 14863 / T)</name>
    <dbReference type="NCBI Taxonomy" id="292459"/>
    <lineage>
        <taxon>Bacteria</taxon>
        <taxon>Bacillati</taxon>
        <taxon>Bacillota</taxon>
        <taxon>Clostridia</taxon>
        <taxon>Eubacteriales</taxon>
        <taxon>Symbiobacteriaceae</taxon>
        <taxon>Symbiobacterium</taxon>
    </lineage>
</organism>
<dbReference type="eggNOG" id="COG1209">
    <property type="taxonomic scope" value="Bacteria"/>
</dbReference>
<name>Q67RD1_SYMTH</name>
<dbReference type="AlphaFoldDB" id="Q67RD1"/>
<dbReference type="Pfam" id="PF00483">
    <property type="entry name" value="NTP_transferase"/>
    <property type="match status" value="1"/>
</dbReference>
<feature type="domain" description="Nucleotidyl transferase" evidence="1">
    <location>
        <begin position="12"/>
        <end position="241"/>
    </location>
</feature>
<evidence type="ECO:0000259" key="1">
    <source>
        <dbReference type="Pfam" id="PF00483"/>
    </source>
</evidence>
<dbReference type="SUPFAM" id="SSF53448">
    <property type="entry name" value="Nucleotide-diphospho-sugar transferases"/>
    <property type="match status" value="1"/>
</dbReference>
<dbReference type="HOGENOM" id="CLU_029499_0_1_9"/>
<dbReference type="PANTHER" id="PTHR42883:SF2">
    <property type="entry name" value="THYMIDYLYLTRANSFERASE"/>
    <property type="match status" value="1"/>
</dbReference>
<dbReference type="InterPro" id="IPR005835">
    <property type="entry name" value="NTP_transferase_dom"/>
</dbReference>
<gene>
    <name evidence="2" type="ordered locus">STH777</name>
</gene>
<protein>
    <submittedName>
        <fullName evidence="2">Glucose-1-phosphate thymidylyltransferase</fullName>
    </submittedName>
</protein>
<dbReference type="EMBL" id="AP006840">
    <property type="protein sequence ID" value="BAD39762.1"/>
    <property type="molecule type" value="Genomic_DNA"/>
</dbReference>
<keyword evidence="3" id="KW-1185">Reference proteome</keyword>
<keyword evidence="2" id="KW-0808">Transferase</keyword>